<dbReference type="Gene3D" id="1.25.40.420">
    <property type="match status" value="1"/>
</dbReference>
<keyword evidence="6" id="KW-1185">Reference proteome</keyword>
<evidence type="ECO:0000259" key="4">
    <source>
        <dbReference type="PROSITE" id="PS50144"/>
    </source>
</evidence>
<evidence type="ECO:0000259" key="3">
    <source>
        <dbReference type="PROSITE" id="PS50097"/>
    </source>
</evidence>
<dbReference type="InterPro" id="IPR000210">
    <property type="entry name" value="BTB/POZ_dom"/>
</dbReference>
<gene>
    <name evidence="5" type="ORF">QYE76_036642</name>
</gene>
<dbReference type="InterPro" id="IPR008974">
    <property type="entry name" value="TRAF-like"/>
</dbReference>
<reference evidence="5" key="1">
    <citation type="submission" date="2023-07" db="EMBL/GenBank/DDBJ databases">
        <title>A chromosome-level genome assembly of Lolium multiflorum.</title>
        <authorList>
            <person name="Chen Y."/>
            <person name="Copetti D."/>
            <person name="Kolliker R."/>
            <person name="Studer B."/>
        </authorList>
    </citation>
    <scope>NUCLEOTIDE SEQUENCE</scope>
    <source>
        <strain evidence="5">02402/16</strain>
        <tissue evidence="5">Leaf</tissue>
    </source>
</reference>
<feature type="domain" description="BTB" evidence="3">
    <location>
        <begin position="190"/>
        <end position="257"/>
    </location>
</feature>
<dbReference type="GO" id="GO:0016567">
    <property type="term" value="P:protein ubiquitination"/>
    <property type="evidence" value="ECO:0007669"/>
    <property type="project" value="InterPro"/>
</dbReference>
<sequence length="362" mass="40882">MSASQSRETTASTCAAKTACGTHFFKIEGYSLYRGLGVGNSVQSATFAVGGYDWCLSFYPDGYDNDSQDYVSVFLALKTANTKVRALYDMTLIISQGTQPPLQPFTWPNPWHIEPVVFDYRGEWGYAEFVKKSDLKEYILDDTILIECNIAVIKFMEAQVQDTKMKSEVQVPQSDLLDNLSDLLEAHEGADVSFKVEGQVFPAHKIILAMRSPVFKAEFYGPMRNKCGQSVTIEDMQPAVFKALLHFIYTDSLPPMDDLNDDDHEAMFKHLLVAADRYAMERMKLMCERELSKNLYADTVATTLALADQHHSNQLKDACIEFINSSDKMDDVVASKGYEHLKRACPMIFADIWEKAAKIRKM</sequence>
<accession>A0AAD8R3Y9</accession>
<dbReference type="InterPro" id="IPR011333">
    <property type="entry name" value="SKP1/BTB/POZ_sf"/>
</dbReference>
<dbReference type="CDD" id="cd18280">
    <property type="entry name" value="BTB_POZ_BPM_plant"/>
    <property type="match status" value="1"/>
</dbReference>
<evidence type="ECO:0000256" key="1">
    <source>
        <dbReference type="ARBA" id="ARBA00004906"/>
    </source>
</evidence>
<protein>
    <submittedName>
        <fullName evidence="5">Uncharacterized protein</fullName>
    </submittedName>
</protein>
<dbReference type="Gene3D" id="2.60.210.10">
    <property type="entry name" value="Apoptosis, Tumor Necrosis Factor Receptor Associated Protein 2, Chain A"/>
    <property type="match status" value="1"/>
</dbReference>
<comment type="caution">
    <text evidence="5">The sequence shown here is derived from an EMBL/GenBank/DDBJ whole genome shotgun (WGS) entry which is preliminary data.</text>
</comment>
<dbReference type="InterPro" id="IPR056423">
    <property type="entry name" value="BACK_BPM_SPOP"/>
</dbReference>
<dbReference type="Pfam" id="PF24570">
    <property type="entry name" value="BACK_BPM_SPOP"/>
    <property type="match status" value="1"/>
</dbReference>
<dbReference type="EMBL" id="JAUUTY010000007">
    <property type="protein sequence ID" value="KAK1612969.1"/>
    <property type="molecule type" value="Genomic_DNA"/>
</dbReference>
<dbReference type="PROSITE" id="PS50097">
    <property type="entry name" value="BTB"/>
    <property type="match status" value="1"/>
</dbReference>
<organism evidence="5 6">
    <name type="scientific">Lolium multiflorum</name>
    <name type="common">Italian ryegrass</name>
    <name type="synonym">Lolium perenne subsp. multiflorum</name>
    <dbReference type="NCBI Taxonomy" id="4521"/>
    <lineage>
        <taxon>Eukaryota</taxon>
        <taxon>Viridiplantae</taxon>
        <taxon>Streptophyta</taxon>
        <taxon>Embryophyta</taxon>
        <taxon>Tracheophyta</taxon>
        <taxon>Spermatophyta</taxon>
        <taxon>Magnoliopsida</taxon>
        <taxon>Liliopsida</taxon>
        <taxon>Poales</taxon>
        <taxon>Poaceae</taxon>
        <taxon>BOP clade</taxon>
        <taxon>Pooideae</taxon>
        <taxon>Poodae</taxon>
        <taxon>Poeae</taxon>
        <taxon>Poeae Chloroplast Group 2 (Poeae type)</taxon>
        <taxon>Loliodinae</taxon>
        <taxon>Loliinae</taxon>
        <taxon>Lolium</taxon>
    </lineage>
</organism>
<dbReference type="SUPFAM" id="SSF54695">
    <property type="entry name" value="POZ domain"/>
    <property type="match status" value="1"/>
</dbReference>
<dbReference type="InterPro" id="IPR002083">
    <property type="entry name" value="MATH/TRAF_dom"/>
</dbReference>
<proteinExistence type="inferred from homology"/>
<dbReference type="Pfam" id="PF22486">
    <property type="entry name" value="MATH_2"/>
    <property type="match status" value="1"/>
</dbReference>
<name>A0AAD8R3Y9_LOLMU</name>
<dbReference type="AlphaFoldDB" id="A0AAD8R3Y9"/>
<dbReference type="Proteomes" id="UP001231189">
    <property type="component" value="Unassembled WGS sequence"/>
</dbReference>
<dbReference type="SUPFAM" id="SSF49599">
    <property type="entry name" value="TRAF domain-like"/>
    <property type="match status" value="1"/>
</dbReference>
<evidence type="ECO:0000256" key="2">
    <source>
        <dbReference type="ARBA" id="ARBA00010846"/>
    </source>
</evidence>
<dbReference type="CDD" id="cd00121">
    <property type="entry name" value="MATH"/>
    <property type="match status" value="1"/>
</dbReference>
<dbReference type="Gene3D" id="3.30.710.10">
    <property type="entry name" value="Potassium Channel Kv1.1, Chain A"/>
    <property type="match status" value="1"/>
</dbReference>
<comment type="similarity">
    <text evidence="2">Belongs to the Tdpoz family.</text>
</comment>
<dbReference type="PANTHER" id="PTHR26379:SF343">
    <property type="entry name" value="GENOME ASSEMBLY, CHROMOSOME: II"/>
    <property type="match status" value="1"/>
</dbReference>
<dbReference type="InterPro" id="IPR045005">
    <property type="entry name" value="BPM1-6"/>
</dbReference>
<evidence type="ECO:0000313" key="5">
    <source>
        <dbReference type="EMBL" id="KAK1612969.1"/>
    </source>
</evidence>
<comment type="pathway">
    <text evidence="1">Protein modification; protein ubiquitination.</text>
</comment>
<dbReference type="Pfam" id="PF00651">
    <property type="entry name" value="BTB"/>
    <property type="match status" value="1"/>
</dbReference>
<dbReference type="PROSITE" id="PS50144">
    <property type="entry name" value="MATH"/>
    <property type="match status" value="1"/>
</dbReference>
<dbReference type="PANTHER" id="PTHR26379">
    <property type="entry name" value="BTB/POZ AND MATH DOMAIN-CONTAINING PROTEIN 1"/>
    <property type="match status" value="1"/>
</dbReference>
<evidence type="ECO:0000313" key="6">
    <source>
        <dbReference type="Proteomes" id="UP001231189"/>
    </source>
</evidence>
<dbReference type="SMART" id="SM00225">
    <property type="entry name" value="BTB"/>
    <property type="match status" value="1"/>
</dbReference>
<feature type="domain" description="MATH" evidence="4">
    <location>
        <begin position="20"/>
        <end position="150"/>
    </location>
</feature>